<gene>
    <name evidence="1" type="ORF">DWY58_15950</name>
</gene>
<dbReference type="RefSeq" id="WP_117917815.1">
    <property type="nucleotide sequence ID" value="NZ_QRUB01000023.1"/>
</dbReference>
<dbReference type="CDD" id="cd09176">
    <property type="entry name" value="PLDc_unchar6"/>
    <property type="match status" value="1"/>
</dbReference>
<dbReference type="Proteomes" id="UP000284161">
    <property type="component" value="Unassembled WGS sequence"/>
</dbReference>
<dbReference type="AlphaFoldDB" id="A0A412E0U2"/>
<organism evidence="1 2">
    <name type="scientific">Bacteroides stercoris</name>
    <dbReference type="NCBI Taxonomy" id="46506"/>
    <lineage>
        <taxon>Bacteria</taxon>
        <taxon>Pseudomonadati</taxon>
        <taxon>Bacteroidota</taxon>
        <taxon>Bacteroidia</taxon>
        <taxon>Bacteroidales</taxon>
        <taxon>Bacteroidaceae</taxon>
        <taxon>Bacteroides</taxon>
    </lineage>
</organism>
<proteinExistence type="predicted"/>
<dbReference type="InterPro" id="IPR059166">
    <property type="entry name" value="PLD-like_cat"/>
</dbReference>
<evidence type="ECO:0000313" key="2">
    <source>
        <dbReference type="Proteomes" id="UP000284161"/>
    </source>
</evidence>
<comment type="caution">
    <text evidence="1">The sequence shown here is derived from an EMBL/GenBank/DDBJ whole genome shotgun (WGS) entry which is preliminary data.</text>
</comment>
<accession>A0A412E0U2</accession>
<name>A0A412E0U2_BACSE</name>
<dbReference type="EMBL" id="QRUB01000023">
    <property type="protein sequence ID" value="RGR26217.1"/>
    <property type="molecule type" value="Genomic_DNA"/>
</dbReference>
<reference evidence="1 2" key="1">
    <citation type="submission" date="2018-08" db="EMBL/GenBank/DDBJ databases">
        <title>A genome reference for cultivated species of the human gut microbiota.</title>
        <authorList>
            <person name="Zou Y."/>
            <person name="Xue W."/>
            <person name="Luo G."/>
        </authorList>
    </citation>
    <scope>NUCLEOTIDE SEQUENCE [LARGE SCALE GENOMIC DNA]</scope>
    <source>
        <strain evidence="1 2">AF25-6</strain>
    </source>
</reference>
<evidence type="ECO:0000313" key="1">
    <source>
        <dbReference type="EMBL" id="RGR26217.1"/>
    </source>
</evidence>
<dbReference type="Gene3D" id="3.30.870.10">
    <property type="entry name" value="Endonuclease Chain A"/>
    <property type="match status" value="2"/>
</dbReference>
<protein>
    <submittedName>
        <fullName evidence="1">Uncharacterized protein</fullName>
    </submittedName>
</protein>
<sequence length="791" mass="90354">MEKNEHAILLDIPSGGKNGKYHSAVLTTYAIDLIHFDNQLLNMLHRKQVCSINVFADTNQMDKSMEYVSPIYMRHIGKEYSITSISAVGAFHPKINFFVGDDAVLVVFGTGNLTVTGHGKNHEAFTGFMIDETDTTHRPLIEECWQYLCRFTKQCNDYDHNRILREIPENCTFLDSSFNIVPHSMCKVQEGLNAALLYNDSQSGILQQISNLVPLNEVQTITLLSPYFDECGESLITLSQLCPNSTVNVLIHQDCALPPSGMLPNSSIHFYDFSETKRGKIAFKTYERQLHAKVLHFKTNDAEYCMVGSANATLAGLGTITHRGINEEFGVLYHSTKQDFLSTLGLKTKKRIDVPTNRSKHSNEAPSETGRRLRLLSAYYESGKLNVYSNEEIPDGVLLSIDNGIETLVSELKHDKGNRYSTDIKLAKTQYTCYLVDKDKKSISNKLFVNWTEFLATTNPSKMSRNLNRFISRIENEGYDGMEVADMLSDVMWDLVNDAGEKVSPKIKVSSEDKRQSDLSLPEIKYNSEYDNDDAKSSRIFQIDRTSRLIECIEESIRKKIRSIDDAIIDEEEEGSAETSNNREIEEQEDIFLSKQLLKGYGELSTSLLMKYQKMISKRYEQVKATGDGVITRDDLNFFSLSMFAAMEICYLNKFRYKFDQIPYSSRNFSQKQFYDSLERSISNVGLDSLEKFVKFCNTMKLPAQRDENFNKVSSRSMKYAILYGTLFNRLSHIETIRILGKRLQKAVDSLAVLFGKPSFETLTKELEPLSERYDYVFRMNHVENMIRSLS</sequence>